<dbReference type="Proteomes" id="UP001596087">
    <property type="component" value="Unassembled WGS sequence"/>
</dbReference>
<feature type="transmembrane region" description="Helical" evidence="10">
    <location>
        <begin position="136"/>
        <end position="153"/>
    </location>
</feature>
<feature type="transmembrane region" description="Helical" evidence="10">
    <location>
        <begin position="20"/>
        <end position="50"/>
    </location>
</feature>
<keyword evidence="10" id="KW-1133">Transmembrane helix</keyword>
<dbReference type="PANTHER" id="PTHR24421:SF10">
    <property type="entry name" value="NITRATE_NITRITE SENSOR PROTEIN NARQ"/>
    <property type="match status" value="1"/>
</dbReference>
<keyword evidence="5" id="KW-0547">Nucleotide-binding</keyword>
<dbReference type="SMART" id="SM00387">
    <property type="entry name" value="HATPase_c"/>
    <property type="match status" value="1"/>
</dbReference>
<evidence type="ECO:0000256" key="10">
    <source>
        <dbReference type="SAM" id="Phobius"/>
    </source>
</evidence>
<evidence type="ECO:0000256" key="4">
    <source>
        <dbReference type="ARBA" id="ARBA00022679"/>
    </source>
</evidence>
<feature type="transmembrane region" description="Helical" evidence="10">
    <location>
        <begin position="103"/>
        <end position="124"/>
    </location>
</feature>
<protein>
    <recommendedName>
        <fullName evidence="2">histidine kinase</fullName>
        <ecNumber evidence="2">2.7.13.3</ecNumber>
    </recommendedName>
</protein>
<accession>A0ABW0BP31</accession>
<dbReference type="EC" id="2.7.13.3" evidence="2"/>
<dbReference type="RefSeq" id="WP_378592816.1">
    <property type="nucleotide sequence ID" value="NZ_JBHSKD010000027.1"/>
</dbReference>
<evidence type="ECO:0000256" key="5">
    <source>
        <dbReference type="ARBA" id="ARBA00022741"/>
    </source>
</evidence>
<feature type="compositionally biased region" description="Low complexity" evidence="9">
    <location>
        <begin position="526"/>
        <end position="544"/>
    </location>
</feature>
<keyword evidence="10" id="KW-0812">Transmembrane</keyword>
<keyword evidence="7" id="KW-0067">ATP-binding</keyword>
<evidence type="ECO:0000256" key="8">
    <source>
        <dbReference type="ARBA" id="ARBA00023012"/>
    </source>
</evidence>
<evidence type="ECO:0000256" key="9">
    <source>
        <dbReference type="SAM" id="MobiDB-lite"/>
    </source>
</evidence>
<dbReference type="InterPro" id="IPR036890">
    <property type="entry name" value="HATPase_C_sf"/>
</dbReference>
<dbReference type="EMBL" id="JBHSKD010000027">
    <property type="protein sequence ID" value="MFC5178990.1"/>
    <property type="molecule type" value="Genomic_DNA"/>
</dbReference>
<proteinExistence type="predicted"/>
<evidence type="ECO:0000259" key="11">
    <source>
        <dbReference type="SMART" id="SM00387"/>
    </source>
</evidence>
<dbReference type="InterPro" id="IPR003594">
    <property type="entry name" value="HATPase_dom"/>
</dbReference>
<comment type="caution">
    <text evidence="12">The sequence shown here is derived from an EMBL/GenBank/DDBJ whole genome shotgun (WGS) entry which is preliminary data.</text>
</comment>
<keyword evidence="3" id="KW-0597">Phosphoprotein</keyword>
<keyword evidence="8" id="KW-0902">Two-component regulatory system</keyword>
<evidence type="ECO:0000256" key="7">
    <source>
        <dbReference type="ARBA" id="ARBA00022840"/>
    </source>
</evidence>
<dbReference type="SUPFAM" id="SSF55874">
    <property type="entry name" value="ATPase domain of HSP90 chaperone/DNA topoisomerase II/histidine kinase"/>
    <property type="match status" value="1"/>
</dbReference>
<keyword evidence="4" id="KW-0808">Transferase</keyword>
<dbReference type="Gene3D" id="1.20.5.1930">
    <property type="match status" value="1"/>
</dbReference>
<evidence type="ECO:0000256" key="3">
    <source>
        <dbReference type="ARBA" id="ARBA00022553"/>
    </source>
</evidence>
<name>A0ABW0BP31_9ACTN</name>
<dbReference type="CDD" id="cd16917">
    <property type="entry name" value="HATPase_UhpB-NarQ-NarX-like"/>
    <property type="match status" value="1"/>
</dbReference>
<dbReference type="Pfam" id="PF02518">
    <property type="entry name" value="HATPase_c"/>
    <property type="match status" value="1"/>
</dbReference>
<sequence length="553" mass="57263">MITLAGGTHLARLAVSARIFGLVVLSGPVLWSGGSTMGLALVAVAMIWVLATGAERLGLDSTVTIVLEGALIGTVCALSVDASLAVLGALAVPPFTAALRRGLLGAALSVSAELVALVGFAVAAHGSLDTEQGAGTFTWIVTGAGLGLIGTFLHSTAAHESDPLTPYRDAQQLIRELTDISRGLSSGLDPFTLGAAIAAAVRDELPLTAVSVLVPRDDELTPLVADAEGQGLDAGTAAATPALDDLATLAFGSRRSEFAENAFALPLVSDTRVVAVVAGAWSHRVGLESLQVARHLDSLADRLRATAVQLDTALLFATLRDTATASERRRLAREMHDGIAQDIASLGYLVDGLAARATTPEQAAQLQVLRERITTVVADVRQSVKSLRTEVGANASLGAAIAGLARHLSDASGIPIQVTVDERTARLRPEVESELLRIAQEAMTNAVKHARPSVIEVRCLVDAPAARIEVHDDGTGLGPPRPDSQGLEVMRERAHLVDAVLTVENAPPHGTRVVVDLPARAPAPVREPRVPAAAPATGSIATTTETEEARVTA</sequence>
<feature type="transmembrane region" description="Helical" evidence="10">
    <location>
        <begin position="70"/>
        <end position="91"/>
    </location>
</feature>
<feature type="domain" description="Histidine kinase/HSP90-like ATPase" evidence="11">
    <location>
        <begin position="430"/>
        <end position="521"/>
    </location>
</feature>
<dbReference type="Gene3D" id="3.30.565.10">
    <property type="entry name" value="Histidine kinase-like ATPase, C-terminal domain"/>
    <property type="match status" value="1"/>
</dbReference>
<evidence type="ECO:0000313" key="12">
    <source>
        <dbReference type="EMBL" id="MFC5178990.1"/>
    </source>
</evidence>
<feature type="region of interest" description="Disordered" evidence="9">
    <location>
        <begin position="526"/>
        <end position="553"/>
    </location>
</feature>
<keyword evidence="10" id="KW-0472">Membrane</keyword>
<dbReference type="GO" id="GO:0016301">
    <property type="term" value="F:kinase activity"/>
    <property type="evidence" value="ECO:0007669"/>
    <property type="project" value="UniProtKB-KW"/>
</dbReference>
<keyword evidence="13" id="KW-1185">Reference proteome</keyword>
<gene>
    <name evidence="12" type="ORF">ACFPGP_20070</name>
</gene>
<dbReference type="InterPro" id="IPR050482">
    <property type="entry name" value="Sensor_HK_TwoCompSys"/>
</dbReference>
<dbReference type="Pfam" id="PF07730">
    <property type="entry name" value="HisKA_3"/>
    <property type="match status" value="1"/>
</dbReference>
<evidence type="ECO:0000256" key="1">
    <source>
        <dbReference type="ARBA" id="ARBA00000085"/>
    </source>
</evidence>
<keyword evidence="6 12" id="KW-0418">Kinase</keyword>
<comment type="catalytic activity">
    <reaction evidence="1">
        <text>ATP + protein L-histidine = ADP + protein N-phospho-L-histidine.</text>
        <dbReference type="EC" id="2.7.13.3"/>
    </reaction>
</comment>
<evidence type="ECO:0000313" key="13">
    <source>
        <dbReference type="Proteomes" id="UP001596087"/>
    </source>
</evidence>
<organism evidence="12 13">
    <name type="scientific">Nocardioides taihuensis</name>
    <dbReference type="NCBI Taxonomy" id="1835606"/>
    <lineage>
        <taxon>Bacteria</taxon>
        <taxon>Bacillati</taxon>
        <taxon>Actinomycetota</taxon>
        <taxon>Actinomycetes</taxon>
        <taxon>Propionibacteriales</taxon>
        <taxon>Nocardioidaceae</taxon>
        <taxon>Nocardioides</taxon>
    </lineage>
</organism>
<reference evidence="13" key="1">
    <citation type="journal article" date="2019" name="Int. J. Syst. Evol. Microbiol.">
        <title>The Global Catalogue of Microorganisms (GCM) 10K type strain sequencing project: providing services to taxonomists for standard genome sequencing and annotation.</title>
        <authorList>
            <consortium name="The Broad Institute Genomics Platform"/>
            <consortium name="The Broad Institute Genome Sequencing Center for Infectious Disease"/>
            <person name="Wu L."/>
            <person name="Ma J."/>
        </authorList>
    </citation>
    <scope>NUCLEOTIDE SEQUENCE [LARGE SCALE GENOMIC DNA]</scope>
    <source>
        <strain evidence="13">DFY41</strain>
    </source>
</reference>
<evidence type="ECO:0000256" key="6">
    <source>
        <dbReference type="ARBA" id="ARBA00022777"/>
    </source>
</evidence>
<dbReference type="InterPro" id="IPR011712">
    <property type="entry name" value="Sig_transdc_His_kin_sub3_dim/P"/>
</dbReference>
<evidence type="ECO:0000256" key="2">
    <source>
        <dbReference type="ARBA" id="ARBA00012438"/>
    </source>
</evidence>
<dbReference type="PANTHER" id="PTHR24421">
    <property type="entry name" value="NITRATE/NITRITE SENSOR PROTEIN NARX-RELATED"/>
    <property type="match status" value="1"/>
</dbReference>